<dbReference type="PROSITE" id="PS00041">
    <property type="entry name" value="HTH_ARAC_FAMILY_1"/>
    <property type="match status" value="1"/>
</dbReference>
<evidence type="ECO:0000313" key="8">
    <source>
        <dbReference type="Proteomes" id="UP001596044"/>
    </source>
</evidence>
<dbReference type="EMBL" id="JBHSMJ010000065">
    <property type="protein sequence ID" value="MFC5452913.1"/>
    <property type="molecule type" value="Genomic_DNA"/>
</dbReference>
<protein>
    <submittedName>
        <fullName evidence="7">Response regulator</fullName>
    </submittedName>
</protein>
<reference evidence="8" key="1">
    <citation type="journal article" date="2019" name="Int. J. Syst. Evol. Microbiol.">
        <title>The Global Catalogue of Microorganisms (GCM) 10K type strain sequencing project: providing services to taxonomists for standard genome sequencing and annotation.</title>
        <authorList>
            <consortium name="The Broad Institute Genomics Platform"/>
            <consortium name="The Broad Institute Genome Sequencing Center for Infectious Disease"/>
            <person name="Wu L."/>
            <person name="Ma J."/>
        </authorList>
    </citation>
    <scope>NUCLEOTIDE SEQUENCE [LARGE SCALE GENOMIC DNA]</scope>
    <source>
        <strain evidence="8">KACC 11904</strain>
    </source>
</reference>
<dbReference type="PROSITE" id="PS01124">
    <property type="entry name" value="HTH_ARAC_FAMILY_2"/>
    <property type="match status" value="1"/>
</dbReference>
<feature type="domain" description="Response regulatory" evidence="6">
    <location>
        <begin position="3"/>
        <end position="120"/>
    </location>
</feature>
<evidence type="ECO:0000256" key="1">
    <source>
        <dbReference type="ARBA" id="ARBA00023015"/>
    </source>
</evidence>
<dbReference type="PROSITE" id="PS50110">
    <property type="entry name" value="RESPONSE_REGULATORY"/>
    <property type="match status" value="1"/>
</dbReference>
<keyword evidence="3" id="KW-0804">Transcription</keyword>
<accession>A0ABW0KHH5</accession>
<evidence type="ECO:0000259" key="5">
    <source>
        <dbReference type="PROSITE" id="PS01124"/>
    </source>
</evidence>
<dbReference type="Gene3D" id="3.40.50.2300">
    <property type="match status" value="1"/>
</dbReference>
<evidence type="ECO:0000256" key="2">
    <source>
        <dbReference type="ARBA" id="ARBA00023125"/>
    </source>
</evidence>
<gene>
    <name evidence="7" type="ORF">ACFPOG_32395</name>
</gene>
<dbReference type="PANTHER" id="PTHR43280">
    <property type="entry name" value="ARAC-FAMILY TRANSCRIPTIONAL REGULATOR"/>
    <property type="match status" value="1"/>
</dbReference>
<dbReference type="InterPro" id="IPR018060">
    <property type="entry name" value="HTH_AraC"/>
</dbReference>
<evidence type="ECO:0000256" key="3">
    <source>
        <dbReference type="ARBA" id="ARBA00023163"/>
    </source>
</evidence>
<name>A0ABW0KHH5_9BACL</name>
<dbReference type="Pfam" id="PF00072">
    <property type="entry name" value="Response_reg"/>
    <property type="match status" value="1"/>
</dbReference>
<dbReference type="InterPro" id="IPR018062">
    <property type="entry name" value="HTH_AraC-typ_CS"/>
</dbReference>
<dbReference type="InterPro" id="IPR011006">
    <property type="entry name" value="CheY-like_superfamily"/>
</dbReference>
<organism evidence="7 8">
    <name type="scientific">Paenibacillus aestuarii</name>
    <dbReference type="NCBI Taxonomy" id="516965"/>
    <lineage>
        <taxon>Bacteria</taxon>
        <taxon>Bacillati</taxon>
        <taxon>Bacillota</taxon>
        <taxon>Bacilli</taxon>
        <taxon>Bacillales</taxon>
        <taxon>Paenibacillaceae</taxon>
        <taxon>Paenibacillus</taxon>
    </lineage>
</organism>
<dbReference type="SUPFAM" id="SSF52172">
    <property type="entry name" value="CheY-like"/>
    <property type="match status" value="1"/>
</dbReference>
<feature type="domain" description="HTH araC/xylS-type" evidence="5">
    <location>
        <begin position="400"/>
        <end position="498"/>
    </location>
</feature>
<keyword evidence="8" id="KW-1185">Reference proteome</keyword>
<feature type="modified residue" description="4-aspartylphosphate" evidence="4">
    <location>
        <position position="55"/>
    </location>
</feature>
<keyword evidence="2" id="KW-0238">DNA-binding</keyword>
<dbReference type="InterPro" id="IPR009057">
    <property type="entry name" value="Homeodomain-like_sf"/>
</dbReference>
<proteinExistence type="predicted"/>
<dbReference type="InterPro" id="IPR001789">
    <property type="entry name" value="Sig_transdc_resp-reg_receiver"/>
</dbReference>
<dbReference type="Proteomes" id="UP001596044">
    <property type="component" value="Unassembled WGS sequence"/>
</dbReference>
<keyword evidence="1" id="KW-0805">Transcription regulation</keyword>
<comment type="caution">
    <text evidence="7">The sequence shown here is derived from an EMBL/GenBank/DDBJ whole genome shotgun (WGS) entry which is preliminary data.</text>
</comment>
<dbReference type="SUPFAM" id="SSF46689">
    <property type="entry name" value="Homeodomain-like"/>
    <property type="match status" value="2"/>
</dbReference>
<evidence type="ECO:0000259" key="6">
    <source>
        <dbReference type="PROSITE" id="PS50110"/>
    </source>
</evidence>
<dbReference type="SMART" id="SM00448">
    <property type="entry name" value="REC"/>
    <property type="match status" value="1"/>
</dbReference>
<sequence length="500" mass="58233">MLRILLVDDERTVLNGLSHILNKYCPNYEIVGMAQHAKDALQLMQFTPVDVVITDVSMPEMDGIELTKTIEFLYPHVSVIILSGHADFEFVRQTMKHGACDYLLKPCNYQTILELLQKIEDRVAEQGEESLGRAKKNALLAALQGKQALSDALFPIHRNYRLILITAAGNRHLISEKEIVPILEKISVKEDVYECVSLGSEGLIVIWATRDETPLHERLYTCRQNLIQQGWITHWAISDVISDKLSLKDAFAHCKKMADFLSFHEEAAVLSADRFETYLNKQKQIGVHDYFSFQSISKHLQSGDAVKLKIYLDTSLHEIRERHIRWEPNKLRNELLKELLQLEQCLVEHGYRPSAMEAVDYVKELNQILTQRELFDWLHKVIFAILKDTQDEEQTPHYIVTAIKFMERHYMEEIDLKRISEEVYLNPWYFSSQFKKYMQLSFSEYLNHMRVKIAKQFLKQKDLKVYQVAEMVGFQDAAYFSTVFKSIESMSPKDFQKTVS</sequence>
<dbReference type="PANTHER" id="PTHR43280:SF28">
    <property type="entry name" value="HTH-TYPE TRANSCRIPTIONAL ACTIVATOR RHAS"/>
    <property type="match status" value="1"/>
</dbReference>
<dbReference type="RefSeq" id="WP_270879174.1">
    <property type="nucleotide sequence ID" value="NZ_JAQFVF010000023.1"/>
</dbReference>
<dbReference type="SMART" id="SM00342">
    <property type="entry name" value="HTH_ARAC"/>
    <property type="match status" value="1"/>
</dbReference>
<dbReference type="CDD" id="cd17536">
    <property type="entry name" value="REC_YesN-like"/>
    <property type="match status" value="1"/>
</dbReference>
<evidence type="ECO:0000313" key="7">
    <source>
        <dbReference type="EMBL" id="MFC5452913.1"/>
    </source>
</evidence>
<evidence type="ECO:0000256" key="4">
    <source>
        <dbReference type="PROSITE-ProRule" id="PRU00169"/>
    </source>
</evidence>
<keyword evidence="4" id="KW-0597">Phosphoprotein</keyword>
<dbReference type="Pfam" id="PF12833">
    <property type="entry name" value="HTH_18"/>
    <property type="match status" value="1"/>
</dbReference>
<dbReference type="Gene3D" id="1.10.10.60">
    <property type="entry name" value="Homeodomain-like"/>
    <property type="match status" value="2"/>
</dbReference>